<organism evidence="1 2">
    <name type="scientific">Candidatus Brocadia sapporoensis</name>
    <dbReference type="NCBI Taxonomy" id="392547"/>
    <lineage>
        <taxon>Bacteria</taxon>
        <taxon>Pseudomonadati</taxon>
        <taxon>Planctomycetota</taxon>
        <taxon>Candidatus Brocadiia</taxon>
        <taxon>Candidatus Brocadiales</taxon>
        <taxon>Candidatus Brocadiaceae</taxon>
        <taxon>Candidatus Brocadia</taxon>
    </lineage>
</organism>
<sequence>MNTSDWIQKKHTGVALARNECSDGMCCFSCVIPSDNKHVGFYQSLWERGTGYPYVKLLVTSEGYKDELYDSCKFLDFTISQDETKTRLTMDLRCSIYKFRPGQCVRYPDLVGESLHQSIGGPCIFNEYAAPRAYQKLVYKREWKAFYAILDHVDAIRGICVYEDPFVVRNLILEAKDVCRAIISVGGAEREYILIPMQKQTQNILYISEKHHPITTIRQAYSQWEIKIQNNLKNHYGDEWESRLKSAIETEEKDAC</sequence>
<protein>
    <submittedName>
        <fullName evidence="1">Uncharacterized protein</fullName>
    </submittedName>
</protein>
<keyword evidence="2" id="KW-1185">Reference proteome</keyword>
<dbReference type="EMBL" id="MJUW02000115">
    <property type="protein sequence ID" value="OQD44815.1"/>
    <property type="molecule type" value="Genomic_DNA"/>
</dbReference>
<dbReference type="RefSeq" id="WP_070068017.1">
    <property type="nucleotide sequence ID" value="NZ_MJUW02000115.1"/>
</dbReference>
<evidence type="ECO:0000313" key="1">
    <source>
        <dbReference type="EMBL" id="OQD44815.1"/>
    </source>
</evidence>
<accession>A0A1V6LXF3</accession>
<name>A0A1V6LXF3_9BACT</name>
<dbReference type="AlphaFoldDB" id="A0A1V6LXF3"/>
<reference evidence="1 2" key="1">
    <citation type="journal article" date="2016" name="Genome Announc.">
        <title>Draft Genome Sequence of the Anaerobic Ammonium-Oxidizing Bacterium 'Candidatus Brocadia sp. 40'.</title>
        <authorList>
            <person name="Ali M."/>
            <person name="Haroon M.F."/>
            <person name="Narita Y."/>
            <person name="Zhang L."/>
            <person name="Rangel Shaw D."/>
            <person name="Okabe S."/>
            <person name="Saikaly P.E."/>
        </authorList>
    </citation>
    <scope>NUCLEOTIDE SEQUENCE [LARGE SCALE GENOMIC DNA]</scope>
    <source>
        <strain evidence="1 2">40</strain>
    </source>
</reference>
<comment type="caution">
    <text evidence="1">The sequence shown here is derived from an EMBL/GenBank/DDBJ whole genome shotgun (WGS) entry which is preliminary data.</text>
</comment>
<evidence type="ECO:0000313" key="2">
    <source>
        <dbReference type="Proteomes" id="UP000242219"/>
    </source>
</evidence>
<dbReference type="Proteomes" id="UP000242219">
    <property type="component" value="Unassembled WGS sequence"/>
</dbReference>
<gene>
    <name evidence="1" type="ORF">BIY37_11720</name>
</gene>
<proteinExistence type="predicted"/>